<evidence type="ECO:0000313" key="2">
    <source>
        <dbReference type="EMBL" id="GGF25879.1"/>
    </source>
</evidence>
<dbReference type="SUPFAM" id="SSF51735">
    <property type="entry name" value="NAD(P)-binding Rossmann-fold domains"/>
    <property type="match status" value="1"/>
</dbReference>
<dbReference type="Proteomes" id="UP000598775">
    <property type="component" value="Unassembled WGS sequence"/>
</dbReference>
<dbReference type="PANTHER" id="PTHR43157:SF31">
    <property type="entry name" value="PHOSPHATIDYLINOSITOL-GLYCAN BIOSYNTHESIS CLASS F PROTEIN"/>
    <property type="match status" value="1"/>
</dbReference>
<dbReference type="PRINTS" id="PR00081">
    <property type="entry name" value="GDHRDH"/>
</dbReference>
<dbReference type="GO" id="GO:0016491">
    <property type="term" value="F:oxidoreductase activity"/>
    <property type="evidence" value="ECO:0007669"/>
    <property type="project" value="UniProtKB-KW"/>
</dbReference>
<name>A0A917B8W6_9MICO</name>
<dbReference type="RefSeq" id="WP_229715209.1">
    <property type="nucleotide sequence ID" value="NZ_BMGP01000003.1"/>
</dbReference>
<proteinExistence type="predicted"/>
<organism evidence="2 3">
    <name type="scientific">Subtercola lobariae</name>
    <dbReference type="NCBI Taxonomy" id="1588641"/>
    <lineage>
        <taxon>Bacteria</taxon>
        <taxon>Bacillati</taxon>
        <taxon>Actinomycetota</taxon>
        <taxon>Actinomycetes</taxon>
        <taxon>Micrococcales</taxon>
        <taxon>Microbacteriaceae</taxon>
        <taxon>Subtercola</taxon>
    </lineage>
</organism>
<comment type="caution">
    <text evidence="2">The sequence shown here is derived from an EMBL/GenBank/DDBJ whole genome shotgun (WGS) entry which is preliminary data.</text>
</comment>
<dbReference type="InterPro" id="IPR002347">
    <property type="entry name" value="SDR_fam"/>
</dbReference>
<dbReference type="AlphaFoldDB" id="A0A917B8W6"/>
<accession>A0A917B8W6</accession>
<evidence type="ECO:0000256" key="1">
    <source>
        <dbReference type="ARBA" id="ARBA00023002"/>
    </source>
</evidence>
<dbReference type="EMBL" id="BMGP01000003">
    <property type="protein sequence ID" value="GGF25879.1"/>
    <property type="molecule type" value="Genomic_DNA"/>
</dbReference>
<dbReference type="Pfam" id="PF00106">
    <property type="entry name" value="adh_short"/>
    <property type="match status" value="1"/>
</dbReference>
<protein>
    <submittedName>
        <fullName evidence="2">Short-chain dehydrogenase</fullName>
    </submittedName>
</protein>
<gene>
    <name evidence="2" type="ORF">GCM10011399_19170</name>
</gene>
<keyword evidence="3" id="KW-1185">Reference proteome</keyword>
<dbReference type="InterPro" id="IPR036291">
    <property type="entry name" value="NAD(P)-bd_dom_sf"/>
</dbReference>
<reference evidence="2 3" key="1">
    <citation type="journal article" date="2014" name="Int. J. Syst. Evol. Microbiol.">
        <title>Complete genome sequence of Corynebacterium casei LMG S-19264T (=DSM 44701T), isolated from a smear-ripened cheese.</title>
        <authorList>
            <consortium name="US DOE Joint Genome Institute (JGI-PGF)"/>
            <person name="Walter F."/>
            <person name="Albersmeier A."/>
            <person name="Kalinowski J."/>
            <person name="Ruckert C."/>
        </authorList>
    </citation>
    <scope>NUCLEOTIDE SEQUENCE [LARGE SCALE GENOMIC DNA]</scope>
    <source>
        <strain evidence="2 3">CGMCC 1.12976</strain>
    </source>
</reference>
<evidence type="ECO:0000313" key="3">
    <source>
        <dbReference type="Proteomes" id="UP000598775"/>
    </source>
</evidence>
<sequence>MSAAEPSGTSPEEPNGSLTGKVIVITGASSGIGRSAAGTLAAEGATVAVVGRNPERTRAVARDVGGEAFLADYDHLDEVRGLADALLTRFDRIDVLANNAGGLVKKRSLTADGHERTIQSNHLAPFLLTTLLLPRLLENAAEAPIRVISTASSANNFGRIRLDDLDLRNRRWFGGWPAYCAAKLANILFIKELARRTAGTGLEAYAFHPGFVATSFAGDTALLKFANVVGQGHIGLSPEAGGTPLVQLASIPDVDAPSGTFFDQLTPNGRTSARANDADLAAKLWAVSARDTAPAVA</sequence>
<dbReference type="Gene3D" id="3.40.50.720">
    <property type="entry name" value="NAD(P)-binding Rossmann-like Domain"/>
    <property type="match status" value="1"/>
</dbReference>
<dbReference type="PANTHER" id="PTHR43157">
    <property type="entry name" value="PHOSPHATIDYLINOSITOL-GLYCAN BIOSYNTHESIS CLASS F PROTEIN-RELATED"/>
    <property type="match status" value="1"/>
</dbReference>
<keyword evidence="1" id="KW-0560">Oxidoreductase</keyword>